<sequence length="663" mass="72515">METESLAPLTGHRSDIQVLRGLAVLLVVLFHADVVFPGGYVGVDVFFVISGFVIGRLIIHELTTTNRLSFREFYARRFRRILPALALMLIVVVLLAPILAPLSAGNVTNATAAASALFSANFYLYAHDIGGYFATSSTLNPLLHTWSLAVEEQFYLAIPALLLLVWRFTIRRTRISPITTARILVATITLISLFACVLLSWRVSLLGGRALSFAYYSPFTRAWEFCFGLGLVLLPARWAAKRPATRITVGIIGYTGIFASALIYTESTNFPGYRAILPVAATALAILAAAPTPRLIRPMVFLGDNSYGWYLWHWPLIVFAGAFWTNTGPTPLIIAATISLVPAILSRQLLERRLVPRITKTHTTRSSMILATACITLPFLAIALSQPITNQTNTNPTAARARDNAKDLEKLQRAPCGQGVALGPNTADTCIVNPDGATTIALIGDSNAVQFGETFASLAEDLDARIEFAGFNGCPLLDEGRNSGAVPCDWYRRDTLNELRAHPRDIVIIGFAPSWFLIKYGFRAEPDGGEAKLAAQTSPYINAVIATGARTVLINEVPKPYWTQEQWNPGNCSALAAVIDLEHCGFPSFDPRSTAEFGHVRRIEASVVAATGVEIWNVDDAVCPEHRCTQFIDDKAIFGDSGHIRIEPNPRVRARLIELLQTP</sequence>
<feature type="transmembrane region" description="Helical" evidence="1">
    <location>
        <begin position="153"/>
        <end position="170"/>
    </location>
</feature>
<evidence type="ECO:0000256" key="1">
    <source>
        <dbReference type="SAM" id="Phobius"/>
    </source>
</evidence>
<dbReference type="AlphaFoldDB" id="A0A6J7J1F7"/>
<dbReference type="Pfam" id="PF01757">
    <property type="entry name" value="Acyl_transf_3"/>
    <property type="match status" value="1"/>
</dbReference>
<dbReference type="InterPro" id="IPR043968">
    <property type="entry name" value="SGNH"/>
</dbReference>
<feature type="domain" description="Acyltransferase 3" evidence="2">
    <location>
        <begin position="15"/>
        <end position="341"/>
    </location>
</feature>
<feature type="transmembrane region" description="Helical" evidence="1">
    <location>
        <begin position="307"/>
        <end position="324"/>
    </location>
</feature>
<dbReference type="EMBL" id="CAEMXZ010000038">
    <property type="protein sequence ID" value="CAB4323322.1"/>
    <property type="molecule type" value="Genomic_DNA"/>
</dbReference>
<feature type="transmembrane region" description="Helical" evidence="1">
    <location>
        <begin position="276"/>
        <end position="295"/>
    </location>
</feature>
<feature type="transmembrane region" description="Helical" evidence="1">
    <location>
        <begin position="40"/>
        <end position="59"/>
    </location>
</feature>
<dbReference type="EMBL" id="CAFBNC010000044">
    <property type="protein sequence ID" value="CAB4936926.1"/>
    <property type="molecule type" value="Genomic_DNA"/>
</dbReference>
<dbReference type="PANTHER" id="PTHR23028">
    <property type="entry name" value="ACETYLTRANSFERASE"/>
    <property type="match status" value="1"/>
</dbReference>
<accession>A0A6J7J1F7</accession>
<name>A0A6J7J1F7_9ZZZZ</name>
<evidence type="ECO:0000313" key="4">
    <source>
        <dbReference type="EMBL" id="CAB4323322.1"/>
    </source>
</evidence>
<organism evidence="5">
    <name type="scientific">freshwater metagenome</name>
    <dbReference type="NCBI Taxonomy" id="449393"/>
    <lineage>
        <taxon>unclassified sequences</taxon>
        <taxon>metagenomes</taxon>
        <taxon>ecological metagenomes</taxon>
    </lineage>
</organism>
<dbReference type="InterPro" id="IPR050879">
    <property type="entry name" value="Acyltransferase_3"/>
</dbReference>
<keyword evidence="1" id="KW-0812">Transmembrane</keyword>
<dbReference type="GO" id="GO:0016747">
    <property type="term" value="F:acyltransferase activity, transferring groups other than amino-acyl groups"/>
    <property type="evidence" value="ECO:0007669"/>
    <property type="project" value="InterPro"/>
</dbReference>
<dbReference type="Pfam" id="PF19040">
    <property type="entry name" value="SGNH"/>
    <property type="match status" value="1"/>
</dbReference>
<reference evidence="5" key="1">
    <citation type="submission" date="2020-05" db="EMBL/GenBank/DDBJ databases">
        <authorList>
            <person name="Chiriac C."/>
            <person name="Salcher M."/>
            <person name="Ghai R."/>
            <person name="Kavagutti S V."/>
        </authorList>
    </citation>
    <scope>NUCLEOTIDE SEQUENCE</scope>
</reference>
<evidence type="ECO:0000313" key="5">
    <source>
        <dbReference type="EMBL" id="CAB4936926.1"/>
    </source>
</evidence>
<feature type="transmembrane region" description="Helical" evidence="1">
    <location>
        <begin position="182"/>
        <end position="201"/>
    </location>
</feature>
<dbReference type="InterPro" id="IPR002656">
    <property type="entry name" value="Acyl_transf_3_dom"/>
</dbReference>
<evidence type="ECO:0000259" key="3">
    <source>
        <dbReference type="Pfam" id="PF19040"/>
    </source>
</evidence>
<feature type="domain" description="SGNH" evidence="3">
    <location>
        <begin position="426"/>
        <end position="644"/>
    </location>
</feature>
<dbReference type="GO" id="GO:0009103">
    <property type="term" value="P:lipopolysaccharide biosynthetic process"/>
    <property type="evidence" value="ECO:0007669"/>
    <property type="project" value="TreeGrafter"/>
</dbReference>
<feature type="transmembrane region" description="Helical" evidence="1">
    <location>
        <begin position="80"/>
        <end position="100"/>
    </location>
</feature>
<dbReference type="PANTHER" id="PTHR23028:SF53">
    <property type="entry name" value="ACYL_TRANSF_3 DOMAIN-CONTAINING PROTEIN"/>
    <property type="match status" value="1"/>
</dbReference>
<gene>
    <name evidence="4" type="ORF">UFOPK1392_01075</name>
    <name evidence="5" type="ORF">UFOPK3733_01027</name>
</gene>
<keyword evidence="1" id="KW-0472">Membrane</keyword>
<evidence type="ECO:0000259" key="2">
    <source>
        <dbReference type="Pfam" id="PF01757"/>
    </source>
</evidence>
<protein>
    <submittedName>
        <fullName evidence="5">Unannotated protein</fullName>
    </submittedName>
</protein>
<feature type="transmembrane region" description="Helical" evidence="1">
    <location>
        <begin position="221"/>
        <end position="240"/>
    </location>
</feature>
<keyword evidence="1" id="KW-1133">Transmembrane helix</keyword>
<dbReference type="GO" id="GO:0016020">
    <property type="term" value="C:membrane"/>
    <property type="evidence" value="ECO:0007669"/>
    <property type="project" value="TreeGrafter"/>
</dbReference>
<feature type="transmembrane region" description="Helical" evidence="1">
    <location>
        <begin position="330"/>
        <end position="346"/>
    </location>
</feature>
<proteinExistence type="predicted"/>
<feature type="transmembrane region" description="Helical" evidence="1">
    <location>
        <begin position="247"/>
        <end position="264"/>
    </location>
</feature>
<feature type="transmembrane region" description="Helical" evidence="1">
    <location>
        <begin position="367"/>
        <end position="385"/>
    </location>
</feature>